<name>A0ABR1F3T6_9ASCO</name>
<protein>
    <submittedName>
        <fullName evidence="2">Uncharacterized protein</fullName>
    </submittedName>
</protein>
<evidence type="ECO:0000313" key="2">
    <source>
        <dbReference type="EMBL" id="KAK7204509.1"/>
    </source>
</evidence>
<sequence length="421" mass="46553">MSAAALPRLPVSTLPAADSPSDTISDKNAVSANAPETRESPDIDSKTATKNDQSTPDTPNTQAKRRPPSLIIDKSFTSSRSLAASNLSSNDSSNGSQKTSPSSSSNVSNSAANKTAKSAREIIQGLALHCVSPGLPPMNNEMVENIIKCKEIEKQQRLLIALRQKSVDNGSTLSRSRPGEGYDDNMLRVPGQTPGVGSEMNENQSPRFSKARRLNPEVQIDHERNAGKRGSVPSRIKVMAPAQYREAGYERAIQSAPLTHSMRPDPSEYMQRPEMKQPVHQRLARAQGSMLSPSALHFRKPPMRSRVVDDSMVYVPHERSSYAHAGVDAQYESRASSVPNGNQQIPKRNLARHHSMAESEPDIAEYDEHESYSHSRPSQGVKRSYDQATGHSDPRRSTDNSYRRRRFLELCSEMWDLFHEA</sequence>
<feature type="region of interest" description="Disordered" evidence="1">
    <location>
        <begin position="330"/>
        <end position="402"/>
    </location>
</feature>
<organism evidence="2 3">
    <name type="scientific">Myxozyma melibiosi</name>
    <dbReference type="NCBI Taxonomy" id="54550"/>
    <lineage>
        <taxon>Eukaryota</taxon>
        <taxon>Fungi</taxon>
        <taxon>Dikarya</taxon>
        <taxon>Ascomycota</taxon>
        <taxon>Saccharomycotina</taxon>
        <taxon>Lipomycetes</taxon>
        <taxon>Lipomycetales</taxon>
        <taxon>Lipomycetaceae</taxon>
        <taxon>Myxozyma</taxon>
    </lineage>
</organism>
<reference evidence="2 3" key="1">
    <citation type="submission" date="2024-03" db="EMBL/GenBank/DDBJ databases">
        <title>Genome-scale model development and genomic sequencing of the oleaginous clade Lipomyces.</title>
        <authorList>
            <consortium name="Lawrence Berkeley National Laboratory"/>
            <person name="Czajka J.J."/>
            <person name="Han Y."/>
            <person name="Kim J."/>
            <person name="Mondo S.J."/>
            <person name="Hofstad B.A."/>
            <person name="Robles A."/>
            <person name="Haridas S."/>
            <person name="Riley R."/>
            <person name="LaButti K."/>
            <person name="Pangilinan J."/>
            <person name="Andreopoulos W."/>
            <person name="Lipzen A."/>
            <person name="Yan J."/>
            <person name="Wang M."/>
            <person name="Ng V."/>
            <person name="Grigoriev I.V."/>
            <person name="Spatafora J.W."/>
            <person name="Magnuson J.K."/>
            <person name="Baker S.E."/>
            <person name="Pomraning K.R."/>
        </authorList>
    </citation>
    <scope>NUCLEOTIDE SEQUENCE [LARGE SCALE GENOMIC DNA]</scope>
    <source>
        <strain evidence="2 3">Phaff 52-87</strain>
    </source>
</reference>
<feature type="compositionally biased region" description="Basic and acidic residues" evidence="1">
    <location>
        <begin position="36"/>
        <end position="49"/>
    </location>
</feature>
<gene>
    <name evidence="2" type="ORF">BZA70DRAFT_194637</name>
</gene>
<proteinExistence type="predicted"/>
<feature type="region of interest" description="Disordered" evidence="1">
    <location>
        <begin position="169"/>
        <end position="188"/>
    </location>
</feature>
<dbReference type="EMBL" id="JBBJBU010000008">
    <property type="protein sequence ID" value="KAK7204509.1"/>
    <property type="molecule type" value="Genomic_DNA"/>
</dbReference>
<dbReference type="RefSeq" id="XP_064767542.1">
    <property type="nucleotide sequence ID" value="XM_064910069.1"/>
</dbReference>
<feature type="compositionally biased region" description="Polar residues" evidence="1">
    <location>
        <begin position="333"/>
        <end position="346"/>
    </location>
</feature>
<evidence type="ECO:0000256" key="1">
    <source>
        <dbReference type="SAM" id="MobiDB-lite"/>
    </source>
</evidence>
<dbReference type="GeneID" id="90035581"/>
<feature type="compositionally biased region" description="Acidic residues" evidence="1">
    <location>
        <begin position="359"/>
        <end position="368"/>
    </location>
</feature>
<feature type="region of interest" description="Disordered" evidence="1">
    <location>
        <begin position="1"/>
        <end position="113"/>
    </location>
</feature>
<feature type="compositionally biased region" description="Polar residues" evidence="1">
    <location>
        <begin position="50"/>
        <end position="62"/>
    </location>
</feature>
<evidence type="ECO:0000313" key="3">
    <source>
        <dbReference type="Proteomes" id="UP001498771"/>
    </source>
</evidence>
<accession>A0ABR1F3T6</accession>
<dbReference type="Proteomes" id="UP001498771">
    <property type="component" value="Unassembled WGS sequence"/>
</dbReference>
<feature type="compositionally biased region" description="Basic and acidic residues" evidence="1">
    <location>
        <begin position="392"/>
        <end position="402"/>
    </location>
</feature>
<feature type="compositionally biased region" description="Low complexity" evidence="1">
    <location>
        <begin position="78"/>
        <end position="113"/>
    </location>
</feature>
<keyword evidence="3" id="KW-1185">Reference proteome</keyword>
<comment type="caution">
    <text evidence="2">The sequence shown here is derived from an EMBL/GenBank/DDBJ whole genome shotgun (WGS) entry which is preliminary data.</text>
</comment>
<feature type="compositionally biased region" description="Polar residues" evidence="1">
    <location>
        <begin position="20"/>
        <end position="31"/>
    </location>
</feature>